<feature type="domain" description="STAS" evidence="8">
    <location>
        <begin position="529"/>
        <end position="652"/>
    </location>
</feature>
<dbReference type="OrthoDB" id="288203at2759"/>
<feature type="transmembrane region" description="Helical" evidence="7">
    <location>
        <begin position="258"/>
        <end position="276"/>
    </location>
</feature>
<evidence type="ECO:0000256" key="5">
    <source>
        <dbReference type="ARBA" id="ARBA00023136"/>
    </source>
</evidence>
<evidence type="ECO:0000256" key="6">
    <source>
        <dbReference type="SAM" id="MobiDB-lite"/>
    </source>
</evidence>
<dbReference type="InterPro" id="IPR018045">
    <property type="entry name" value="S04_transporter_CS"/>
</dbReference>
<feature type="transmembrane region" description="Helical" evidence="7">
    <location>
        <begin position="443"/>
        <end position="461"/>
    </location>
</feature>
<evidence type="ECO:0000259" key="8">
    <source>
        <dbReference type="PROSITE" id="PS50801"/>
    </source>
</evidence>
<feature type="transmembrane region" description="Helical" evidence="7">
    <location>
        <begin position="473"/>
        <end position="501"/>
    </location>
</feature>
<dbReference type="Proteomes" id="UP000636709">
    <property type="component" value="Unassembled WGS sequence"/>
</dbReference>
<dbReference type="SUPFAM" id="SSF52091">
    <property type="entry name" value="SpoIIaa-like"/>
    <property type="match status" value="1"/>
</dbReference>
<gene>
    <name evidence="9" type="ORF">HU200_045092</name>
</gene>
<dbReference type="EMBL" id="JACEFO010002109">
    <property type="protein sequence ID" value="KAF8681667.1"/>
    <property type="molecule type" value="Genomic_DNA"/>
</dbReference>
<evidence type="ECO:0000313" key="9">
    <source>
        <dbReference type="EMBL" id="KAF8681667.1"/>
    </source>
</evidence>
<evidence type="ECO:0000313" key="10">
    <source>
        <dbReference type="Proteomes" id="UP000636709"/>
    </source>
</evidence>
<evidence type="ECO:0000256" key="3">
    <source>
        <dbReference type="ARBA" id="ARBA00022692"/>
    </source>
</evidence>
<dbReference type="FunFam" id="3.30.750.24:FF:000002">
    <property type="entry name" value="Sulfate transporter 31"/>
    <property type="match status" value="1"/>
</dbReference>
<dbReference type="GO" id="GO:0016020">
    <property type="term" value="C:membrane"/>
    <property type="evidence" value="ECO:0007669"/>
    <property type="project" value="UniProtKB-SubCell"/>
</dbReference>
<dbReference type="InterPro" id="IPR001902">
    <property type="entry name" value="SLC26A/SulP_fam"/>
</dbReference>
<dbReference type="NCBIfam" id="TIGR00815">
    <property type="entry name" value="sulP"/>
    <property type="match status" value="1"/>
</dbReference>
<feature type="transmembrane region" description="Helical" evidence="7">
    <location>
        <begin position="416"/>
        <end position="437"/>
    </location>
</feature>
<name>A0A835AZT5_9POAL</name>
<dbReference type="InterPro" id="IPR036513">
    <property type="entry name" value="STAS_dom_sf"/>
</dbReference>
<dbReference type="Pfam" id="PF01740">
    <property type="entry name" value="STAS"/>
    <property type="match status" value="1"/>
</dbReference>
<evidence type="ECO:0000256" key="4">
    <source>
        <dbReference type="ARBA" id="ARBA00022989"/>
    </source>
</evidence>
<dbReference type="AlphaFoldDB" id="A0A835AZT5"/>
<evidence type="ECO:0000256" key="1">
    <source>
        <dbReference type="ARBA" id="ARBA00004141"/>
    </source>
</evidence>
<dbReference type="Pfam" id="PF00916">
    <property type="entry name" value="Sulfate_transp"/>
    <property type="match status" value="1"/>
</dbReference>
<feature type="transmembrane region" description="Helical" evidence="7">
    <location>
        <begin position="288"/>
        <end position="308"/>
    </location>
</feature>
<keyword evidence="2" id="KW-0813">Transport</keyword>
<evidence type="ECO:0000256" key="7">
    <source>
        <dbReference type="SAM" id="Phobius"/>
    </source>
</evidence>
<keyword evidence="3 7" id="KW-0812">Transmembrane</keyword>
<feature type="transmembrane region" description="Helical" evidence="7">
    <location>
        <begin position="181"/>
        <end position="201"/>
    </location>
</feature>
<comment type="caution">
    <text evidence="9">The sequence shown here is derived from an EMBL/GenBank/DDBJ whole genome shotgun (WGS) entry which is preliminary data.</text>
</comment>
<sequence length="660" mass="72169">MPGAVSDGGENHNGSDIGGSRAPSHCGMDSTSYRVSFPPKKSLFKEFSGAVKDLFFAGDDPLRQYKEQPSWSKRAWLSLKHLFPVLEWGRHYTLGKFKGDFIAGLTIASLCIPQDIGYSKLAHLPPEIGLYGSFVPPLIYPLLGTSRDLAMGPMAVVSLLLGSLLQNEIDPKKNPLDYKRLAFTATFFAGITQAALGFFRLGFIVEYLSHAAIIGFMGGAAIIIALQQLKGFLGIKDFTNNTDIISVMKSIFKSAHHGWNWQTILIAASFLGFLLATKCIGKKKKKLFWMSATAPLISVIVSTFFVYITRADKHGVAVVKNIEKGINPPSASLIYFSGPFVLKGFKIGVEAGLIALTEAIAVGRTFAGMKDYKLDGNKEMMALGTMNVVGSLTSCYVTTGGFARSAVNSMAGCKTAASNIVMSTVVLLTLLFLTPLFKYTPNAILSSIIISAVLGLIDYEAAYHIWKVDKLDFLVCLGAFLGVVFSSVEYGLLIAVAISIAKILLQATRPKTALLGNLPRTTIYRNIEQYPYVTTVPGMVIVQVDSAIYFTSSNYVKERILRWLEEEEERQRQQNFPQIEFLIVELSSVADIDTSGIQALEELFRALEKRKIQLILANPGPTVIQKLQSAKFIELIGEDRISLTVGDAVKKFAPKAVDDV</sequence>
<dbReference type="PROSITE" id="PS50801">
    <property type="entry name" value="STAS"/>
    <property type="match status" value="1"/>
</dbReference>
<protein>
    <recommendedName>
        <fullName evidence="8">STAS domain-containing protein</fullName>
    </recommendedName>
</protein>
<dbReference type="PROSITE" id="PS01130">
    <property type="entry name" value="SLC26A"/>
    <property type="match status" value="1"/>
</dbReference>
<feature type="region of interest" description="Disordered" evidence="6">
    <location>
        <begin position="1"/>
        <end position="28"/>
    </location>
</feature>
<dbReference type="InterPro" id="IPR002645">
    <property type="entry name" value="STAS_dom"/>
</dbReference>
<dbReference type="Gene3D" id="3.30.750.24">
    <property type="entry name" value="STAS domain"/>
    <property type="match status" value="1"/>
</dbReference>
<feature type="transmembrane region" description="Helical" evidence="7">
    <location>
        <begin position="207"/>
        <end position="226"/>
    </location>
</feature>
<keyword evidence="10" id="KW-1185">Reference proteome</keyword>
<dbReference type="GO" id="GO:0008271">
    <property type="term" value="F:secondary active sulfate transmembrane transporter activity"/>
    <property type="evidence" value="ECO:0007669"/>
    <property type="project" value="InterPro"/>
</dbReference>
<keyword evidence="4 7" id="KW-1133">Transmembrane helix</keyword>
<keyword evidence="5 7" id="KW-0472">Membrane</keyword>
<dbReference type="InterPro" id="IPR011547">
    <property type="entry name" value="SLC26A/SulP_dom"/>
</dbReference>
<dbReference type="PANTHER" id="PTHR11814">
    <property type="entry name" value="SULFATE TRANSPORTER"/>
    <property type="match status" value="1"/>
</dbReference>
<dbReference type="CDD" id="cd07042">
    <property type="entry name" value="STAS_SulP_like_sulfate_transporter"/>
    <property type="match status" value="1"/>
</dbReference>
<accession>A0A835AZT5</accession>
<proteinExistence type="predicted"/>
<comment type="subcellular location">
    <subcellularLocation>
        <location evidence="1">Membrane</location>
        <topology evidence="1">Multi-pass membrane protein</topology>
    </subcellularLocation>
</comment>
<organism evidence="9 10">
    <name type="scientific">Digitaria exilis</name>
    <dbReference type="NCBI Taxonomy" id="1010633"/>
    <lineage>
        <taxon>Eukaryota</taxon>
        <taxon>Viridiplantae</taxon>
        <taxon>Streptophyta</taxon>
        <taxon>Embryophyta</taxon>
        <taxon>Tracheophyta</taxon>
        <taxon>Spermatophyta</taxon>
        <taxon>Magnoliopsida</taxon>
        <taxon>Liliopsida</taxon>
        <taxon>Poales</taxon>
        <taxon>Poaceae</taxon>
        <taxon>PACMAD clade</taxon>
        <taxon>Panicoideae</taxon>
        <taxon>Panicodae</taxon>
        <taxon>Paniceae</taxon>
        <taxon>Anthephorinae</taxon>
        <taxon>Digitaria</taxon>
    </lineage>
</organism>
<evidence type="ECO:0000256" key="2">
    <source>
        <dbReference type="ARBA" id="ARBA00022448"/>
    </source>
</evidence>
<reference evidence="9" key="1">
    <citation type="submission" date="2020-07" db="EMBL/GenBank/DDBJ databases">
        <title>Genome sequence and genetic diversity analysis of an under-domesticated orphan crop, white fonio (Digitaria exilis).</title>
        <authorList>
            <person name="Bennetzen J.L."/>
            <person name="Chen S."/>
            <person name="Ma X."/>
            <person name="Wang X."/>
            <person name="Yssel A.E.J."/>
            <person name="Chaluvadi S.R."/>
            <person name="Johnson M."/>
            <person name="Gangashetty P."/>
            <person name="Hamidou F."/>
            <person name="Sanogo M.D."/>
            <person name="Zwaenepoel A."/>
            <person name="Wallace J."/>
            <person name="Van De Peer Y."/>
            <person name="Van Deynze A."/>
        </authorList>
    </citation>
    <scope>NUCLEOTIDE SEQUENCE</scope>
    <source>
        <tissue evidence="9">Leaves</tissue>
    </source>
</reference>